<evidence type="ECO:0000256" key="1">
    <source>
        <dbReference type="ARBA" id="ARBA00004651"/>
    </source>
</evidence>
<dbReference type="GO" id="GO:0055085">
    <property type="term" value="P:transmembrane transport"/>
    <property type="evidence" value="ECO:0007669"/>
    <property type="project" value="InterPro"/>
</dbReference>
<feature type="domain" description="ABC transmembrane type-1" evidence="8">
    <location>
        <begin position="102"/>
        <end position="291"/>
    </location>
</feature>
<proteinExistence type="inferred from homology"/>
<evidence type="ECO:0000256" key="6">
    <source>
        <dbReference type="ARBA" id="ARBA00023136"/>
    </source>
</evidence>
<keyword evidence="6 7" id="KW-0472">Membrane</keyword>
<dbReference type="GO" id="GO:0005886">
    <property type="term" value="C:plasma membrane"/>
    <property type="evidence" value="ECO:0007669"/>
    <property type="project" value="UniProtKB-SubCell"/>
</dbReference>
<comment type="caution">
    <text evidence="9">The sequence shown here is derived from an EMBL/GenBank/DDBJ whole genome shotgun (WGS) entry which is preliminary data.</text>
</comment>
<dbReference type="Proteomes" id="UP000260773">
    <property type="component" value="Unassembled WGS sequence"/>
</dbReference>
<evidence type="ECO:0000256" key="3">
    <source>
        <dbReference type="ARBA" id="ARBA00022475"/>
    </source>
</evidence>
<reference evidence="9 10" key="1">
    <citation type="submission" date="2018-08" db="EMBL/GenBank/DDBJ databases">
        <title>A genome reference for cultivated species of the human gut microbiota.</title>
        <authorList>
            <person name="Zou Y."/>
            <person name="Xue W."/>
            <person name="Luo G."/>
        </authorList>
    </citation>
    <scope>NUCLEOTIDE SEQUENCE [LARGE SCALE GENOMIC DNA]</scope>
    <source>
        <strain evidence="9 10">AF45-17</strain>
    </source>
</reference>
<evidence type="ECO:0000256" key="7">
    <source>
        <dbReference type="RuleBase" id="RU363032"/>
    </source>
</evidence>
<comment type="similarity">
    <text evidence="7">Belongs to the binding-protein-dependent transport system permease family.</text>
</comment>
<evidence type="ECO:0000259" key="8">
    <source>
        <dbReference type="PROSITE" id="PS50928"/>
    </source>
</evidence>
<evidence type="ECO:0000256" key="5">
    <source>
        <dbReference type="ARBA" id="ARBA00022989"/>
    </source>
</evidence>
<dbReference type="EMBL" id="QVEP01000020">
    <property type="protein sequence ID" value="RGB79709.1"/>
    <property type="molecule type" value="Genomic_DNA"/>
</dbReference>
<feature type="transmembrane region" description="Helical" evidence="7">
    <location>
        <begin position="104"/>
        <end position="129"/>
    </location>
</feature>
<evidence type="ECO:0000256" key="2">
    <source>
        <dbReference type="ARBA" id="ARBA00022448"/>
    </source>
</evidence>
<comment type="subcellular location">
    <subcellularLocation>
        <location evidence="1 7">Cell membrane</location>
        <topology evidence="1 7">Multi-pass membrane protein</topology>
    </subcellularLocation>
</comment>
<dbReference type="Gene3D" id="1.10.3720.10">
    <property type="entry name" value="MetI-like"/>
    <property type="match status" value="1"/>
</dbReference>
<evidence type="ECO:0000313" key="10">
    <source>
        <dbReference type="Proteomes" id="UP000260773"/>
    </source>
</evidence>
<dbReference type="Pfam" id="PF12911">
    <property type="entry name" value="OppC_N"/>
    <property type="match status" value="1"/>
</dbReference>
<evidence type="ECO:0000313" key="9">
    <source>
        <dbReference type="EMBL" id="RGB79709.1"/>
    </source>
</evidence>
<dbReference type="AlphaFoldDB" id="A0A3E2TMT9"/>
<dbReference type="RefSeq" id="WP_117528448.1">
    <property type="nucleotide sequence ID" value="NZ_JAQDKA010000014.1"/>
</dbReference>
<keyword evidence="2 7" id="KW-0813">Transport</keyword>
<keyword evidence="4 7" id="KW-0812">Transmembrane</keyword>
<dbReference type="InterPro" id="IPR035906">
    <property type="entry name" value="MetI-like_sf"/>
</dbReference>
<name>A0A3E2TMT9_9FIRM</name>
<dbReference type="CDD" id="cd06261">
    <property type="entry name" value="TM_PBP2"/>
    <property type="match status" value="1"/>
</dbReference>
<keyword evidence="3" id="KW-1003">Cell membrane</keyword>
<accession>A0A3E2TMT9</accession>
<protein>
    <submittedName>
        <fullName evidence="9">ABC transporter permease</fullName>
    </submittedName>
</protein>
<organism evidence="9 10">
    <name type="scientific">Coprococcus catus</name>
    <dbReference type="NCBI Taxonomy" id="116085"/>
    <lineage>
        <taxon>Bacteria</taxon>
        <taxon>Bacillati</taxon>
        <taxon>Bacillota</taxon>
        <taxon>Clostridia</taxon>
        <taxon>Lachnospirales</taxon>
        <taxon>Lachnospiraceae</taxon>
        <taxon>Coprococcus</taxon>
    </lineage>
</organism>
<sequence length="304" mass="32296">MADTTKTTSADALGLDAQAEMLKTERRANNVWNKLKRNKTAMIGLVIVVVMVFIAVFAPVLAPYDPNEIHPLDAFLKPFSEGHIFGTDQFGRDLLSRVIYGARVSLIVAAGGTLVGGVIGVLLGLIAGFMGGIVDSVIMRIMDGFLSFPFVLLSIILMTVLGQGLINVIIAIGIGNIPSFARVVRGEVHIVKNEEYCNACRVIGVSNTRLLFTHILPNAISPIIVYATLNVASAIISEAALSFLGLGIAAPTASWGSILREGKSSLTTAPFVATISGAFILITVLGFNLFGDGIRDVLDPKMKQ</sequence>
<dbReference type="InterPro" id="IPR000515">
    <property type="entry name" value="MetI-like"/>
</dbReference>
<gene>
    <name evidence="9" type="ORF">DW070_09220</name>
</gene>
<dbReference type="Pfam" id="PF00528">
    <property type="entry name" value="BPD_transp_1"/>
    <property type="match status" value="1"/>
</dbReference>
<feature type="transmembrane region" description="Helical" evidence="7">
    <location>
        <begin position="42"/>
        <end position="62"/>
    </location>
</feature>
<dbReference type="SUPFAM" id="SSF161098">
    <property type="entry name" value="MetI-like"/>
    <property type="match status" value="1"/>
</dbReference>
<feature type="transmembrane region" description="Helical" evidence="7">
    <location>
        <begin position="150"/>
        <end position="174"/>
    </location>
</feature>
<feature type="transmembrane region" description="Helical" evidence="7">
    <location>
        <begin position="271"/>
        <end position="290"/>
    </location>
</feature>
<dbReference type="PANTHER" id="PTHR43386:SF1">
    <property type="entry name" value="D,D-DIPEPTIDE TRANSPORT SYSTEM PERMEASE PROTEIN DDPC-RELATED"/>
    <property type="match status" value="1"/>
</dbReference>
<dbReference type="InterPro" id="IPR050366">
    <property type="entry name" value="BP-dependent_transpt_permease"/>
</dbReference>
<evidence type="ECO:0000256" key="4">
    <source>
        <dbReference type="ARBA" id="ARBA00022692"/>
    </source>
</evidence>
<dbReference type="PANTHER" id="PTHR43386">
    <property type="entry name" value="OLIGOPEPTIDE TRANSPORT SYSTEM PERMEASE PROTEIN APPC"/>
    <property type="match status" value="1"/>
</dbReference>
<dbReference type="PROSITE" id="PS50928">
    <property type="entry name" value="ABC_TM1"/>
    <property type="match status" value="1"/>
</dbReference>
<dbReference type="InterPro" id="IPR025966">
    <property type="entry name" value="OppC_N"/>
</dbReference>
<keyword evidence="5 7" id="KW-1133">Transmembrane helix</keyword>